<dbReference type="SUPFAM" id="SSF50156">
    <property type="entry name" value="PDZ domain-like"/>
    <property type="match status" value="1"/>
</dbReference>
<dbReference type="RefSeq" id="WP_271435062.1">
    <property type="nucleotide sequence ID" value="NZ_CP073355.1"/>
</dbReference>
<dbReference type="GO" id="GO:0030288">
    <property type="term" value="C:outer membrane-bounded periplasmic space"/>
    <property type="evidence" value="ECO:0007669"/>
    <property type="project" value="TreeGrafter"/>
</dbReference>
<keyword evidence="6" id="KW-0812">Transmembrane</keyword>
<keyword evidence="4 5" id="KW-0720">Serine protease</keyword>
<accession>A0AAX3BCP8</accession>
<dbReference type="InterPro" id="IPR029045">
    <property type="entry name" value="ClpP/crotonase-like_dom_sf"/>
</dbReference>
<dbReference type="PANTHER" id="PTHR32060:SF30">
    <property type="entry name" value="CARBOXY-TERMINAL PROCESSING PROTEASE CTPA"/>
    <property type="match status" value="1"/>
</dbReference>
<sequence length="488" mass="54524">MKSTKRFYLLSFLLGCIVGGVIIGLQETFINPLFAQGNTLSIGQLDPEYTKYMNMFLSAYNIIKEQFYDEKQTTPKILFYGAIKGMLENTGDPYTTFMDPQITKEFNIDIGGTFGGLGIHIGDREGQLTVIAPIEDTPAWKAGLKPNDKILEIDGKSTAGITSSEAVNILRGKPGTKVTLTIGRKGIEPFKVTITRAVIKVPTVKSAYIDQKQKRYGYIRLIEFSMPTAFDFKTSLEQMMKSNVSGLIIDLRNNPGGLLTAVAECANYFISNGLLVYVRGRNNQLAEDYRATPQKFLVPTKIPVVVLINEGSASASEIFAGAMQDTRRGIIVGTKSFGKGSVQQTYPFPEDGSQIKFTVAKYFTPAGRTIDKVGVQPDVEEKYWLETLSDIEKNALVKLQSTNFIKEFLNKNPSYTKADVAQFQTNLMKTGLPVPLLALEYLLYSEKIQEEIPPVYTLEYDNQLQKALEVLDNYSKYQKPIQYYQQAK</sequence>
<evidence type="ECO:0000256" key="2">
    <source>
        <dbReference type="ARBA" id="ARBA00022670"/>
    </source>
</evidence>
<dbReference type="NCBIfam" id="TIGR00225">
    <property type="entry name" value="prc"/>
    <property type="match status" value="1"/>
</dbReference>
<dbReference type="InterPro" id="IPR004447">
    <property type="entry name" value="Peptidase_S41A"/>
</dbReference>
<dbReference type="PANTHER" id="PTHR32060">
    <property type="entry name" value="TAIL-SPECIFIC PROTEASE"/>
    <property type="match status" value="1"/>
</dbReference>
<dbReference type="SUPFAM" id="SSF52096">
    <property type="entry name" value="ClpP/crotonase"/>
    <property type="match status" value="1"/>
</dbReference>
<evidence type="ECO:0000256" key="6">
    <source>
        <dbReference type="SAM" id="Phobius"/>
    </source>
</evidence>
<dbReference type="Gene3D" id="3.30.750.44">
    <property type="match status" value="1"/>
</dbReference>
<evidence type="ECO:0000259" key="7">
    <source>
        <dbReference type="PROSITE" id="PS50106"/>
    </source>
</evidence>
<keyword evidence="6" id="KW-1133">Transmembrane helix</keyword>
<evidence type="ECO:0000313" key="9">
    <source>
        <dbReference type="Proteomes" id="UP001056539"/>
    </source>
</evidence>
<comment type="similarity">
    <text evidence="1 5">Belongs to the peptidase S41A family.</text>
</comment>
<name>A0AAX3BCP8_9SPIR</name>
<protein>
    <submittedName>
        <fullName evidence="8">S41 family peptidase</fullName>
    </submittedName>
</protein>
<dbReference type="InterPro" id="IPR001478">
    <property type="entry name" value="PDZ"/>
</dbReference>
<dbReference type="Pfam" id="PF17820">
    <property type="entry name" value="PDZ_6"/>
    <property type="match status" value="1"/>
</dbReference>
<evidence type="ECO:0000313" key="8">
    <source>
        <dbReference type="EMBL" id="URA09930.1"/>
    </source>
</evidence>
<dbReference type="CDD" id="cd06782">
    <property type="entry name" value="cpPDZ_CPP-like"/>
    <property type="match status" value="1"/>
</dbReference>
<keyword evidence="6" id="KW-0472">Membrane</keyword>
<dbReference type="InterPro" id="IPR036034">
    <property type="entry name" value="PDZ_sf"/>
</dbReference>
<dbReference type="Gene3D" id="2.30.42.10">
    <property type="match status" value="1"/>
</dbReference>
<dbReference type="GO" id="GO:0006508">
    <property type="term" value="P:proteolysis"/>
    <property type="evidence" value="ECO:0007669"/>
    <property type="project" value="UniProtKB-KW"/>
</dbReference>
<feature type="transmembrane region" description="Helical" evidence="6">
    <location>
        <begin position="7"/>
        <end position="25"/>
    </location>
</feature>
<keyword evidence="2 5" id="KW-0645">Protease</keyword>
<evidence type="ECO:0000256" key="4">
    <source>
        <dbReference type="ARBA" id="ARBA00022825"/>
    </source>
</evidence>
<dbReference type="AlphaFoldDB" id="A0AAX3BCP8"/>
<keyword evidence="9" id="KW-1185">Reference proteome</keyword>
<dbReference type="Proteomes" id="UP001056539">
    <property type="component" value="Chromosome"/>
</dbReference>
<reference evidence="8" key="1">
    <citation type="submission" date="2021-04" db="EMBL/GenBank/DDBJ databases">
        <authorList>
            <person name="Postec A."/>
        </authorList>
    </citation>
    <scope>NUCLEOTIDE SEQUENCE</scope>
    <source>
        <strain evidence="8">F1F22</strain>
    </source>
</reference>
<organism evidence="8 9">
    <name type="scientific">Thermospira aquatica</name>
    <dbReference type="NCBI Taxonomy" id="2828656"/>
    <lineage>
        <taxon>Bacteria</taxon>
        <taxon>Pseudomonadati</taxon>
        <taxon>Spirochaetota</taxon>
        <taxon>Spirochaetia</taxon>
        <taxon>Brevinematales</taxon>
        <taxon>Thermospiraceae</taxon>
        <taxon>Thermospira</taxon>
    </lineage>
</organism>
<dbReference type="FunFam" id="2.30.42.10:FF:000063">
    <property type="entry name" value="Peptidase, S41 family"/>
    <property type="match status" value="1"/>
</dbReference>
<dbReference type="GO" id="GO:0007165">
    <property type="term" value="P:signal transduction"/>
    <property type="evidence" value="ECO:0007669"/>
    <property type="project" value="TreeGrafter"/>
</dbReference>
<dbReference type="SMART" id="SM00245">
    <property type="entry name" value="TSPc"/>
    <property type="match status" value="1"/>
</dbReference>
<feature type="domain" description="PDZ" evidence="7">
    <location>
        <begin position="115"/>
        <end position="171"/>
    </location>
</feature>
<gene>
    <name evidence="8" type="ORF">KDW03_10685</name>
</gene>
<dbReference type="Pfam" id="PF03572">
    <property type="entry name" value="Peptidase_S41"/>
    <property type="match status" value="1"/>
</dbReference>
<proteinExistence type="inferred from homology"/>
<evidence type="ECO:0000256" key="1">
    <source>
        <dbReference type="ARBA" id="ARBA00009179"/>
    </source>
</evidence>
<keyword evidence="3 5" id="KW-0378">Hydrolase</keyword>
<dbReference type="KEGG" id="taqu:KDW03_10685"/>
<dbReference type="CDD" id="cd07560">
    <property type="entry name" value="Peptidase_S41_CPP"/>
    <property type="match status" value="1"/>
</dbReference>
<dbReference type="InterPro" id="IPR005151">
    <property type="entry name" value="Tail-specific_protease"/>
</dbReference>
<dbReference type="GO" id="GO:0004175">
    <property type="term" value="F:endopeptidase activity"/>
    <property type="evidence" value="ECO:0007669"/>
    <property type="project" value="TreeGrafter"/>
</dbReference>
<evidence type="ECO:0000256" key="5">
    <source>
        <dbReference type="RuleBase" id="RU004404"/>
    </source>
</evidence>
<evidence type="ECO:0000256" key="3">
    <source>
        <dbReference type="ARBA" id="ARBA00022801"/>
    </source>
</evidence>
<dbReference type="SMART" id="SM00228">
    <property type="entry name" value="PDZ"/>
    <property type="match status" value="1"/>
</dbReference>
<dbReference type="Gene3D" id="3.90.226.10">
    <property type="entry name" value="2-enoyl-CoA Hydratase, Chain A, domain 1"/>
    <property type="match status" value="1"/>
</dbReference>
<dbReference type="EMBL" id="CP073355">
    <property type="protein sequence ID" value="URA09930.1"/>
    <property type="molecule type" value="Genomic_DNA"/>
</dbReference>
<dbReference type="GO" id="GO:0008236">
    <property type="term" value="F:serine-type peptidase activity"/>
    <property type="evidence" value="ECO:0007669"/>
    <property type="project" value="UniProtKB-KW"/>
</dbReference>
<dbReference type="Pfam" id="PF22694">
    <property type="entry name" value="CtpB_N-like"/>
    <property type="match status" value="1"/>
</dbReference>
<reference evidence="8" key="2">
    <citation type="submission" date="2022-06" db="EMBL/GenBank/DDBJ databases">
        <title>Thermospira aquatica gen. nov., sp. nov.</title>
        <authorList>
            <person name="Ben Ali Gam Z."/>
            <person name="Labat M."/>
        </authorList>
    </citation>
    <scope>NUCLEOTIDE SEQUENCE</scope>
    <source>
        <strain evidence="8">F1F22</strain>
    </source>
</reference>
<dbReference type="InterPro" id="IPR041489">
    <property type="entry name" value="PDZ_6"/>
</dbReference>
<dbReference type="PROSITE" id="PS50106">
    <property type="entry name" value="PDZ"/>
    <property type="match status" value="1"/>
</dbReference>
<dbReference type="InterPro" id="IPR055210">
    <property type="entry name" value="CtpA/B_N"/>
</dbReference>